<dbReference type="AlphaFoldDB" id="A0AA86PTY8"/>
<keyword evidence="4" id="KW-1185">Reference proteome</keyword>
<evidence type="ECO:0000313" key="2">
    <source>
        <dbReference type="EMBL" id="CAI9945796.1"/>
    </source>
</evidence>
<feature type="transmembrane region" description="Helical" evidence="1">
    <location>
        <begin position="134"/>
        <end position="155"/>
    </location>
</feature>
<organism evidence="2">
    <name type="scientific">Hexamita inflata</name>
    <dbReference type="NCBI Taxonomy" id="28002"/>
    <lineage>
        <taxon>Eukaryota</taxon>
        <taxon>Metamonada</taxon>
        <taxon>Diplomonadida</taxon>
        <taxon>Hexamitidae</taxon>
        <taxon>Hexamitinae</taxon>
        <taxon>Hexamita</taxon>
    </lineage>
</organism>
<feature type="transmembrane region" description="Helical" evidence="1">
    <location>
        <begin position="107"/>
        <end position="128"/>
    </location>
</feature>
<gene>
    <name evidence="2" type="ORF">HINF_LOCUS33441</name>
    <name evidence="3" type="ORF">HINF_LOCUS49246</name>
</gene>
<sequence>MKSVLVGLLCRLFASILVVCSFNLWLILQFIDYKNREIDTRPYFATSLTAQITILFYIVLYVIASILLQCNSIYPCSCCCVSSRSACCVRGQLLNSLKTNKQLVRPIYIVLRSVSLFSTSVLFIWFVFAVLSGVIDHILTIGLVLDCSFILQFSLKTFLDFKTMKQFLIGGEKEPVNRDGIVVARG</sequence>
<protein>
    <submittedName>
        <fullName evidence="3">Hypothetical_protein</fullName>
    </submittedName>
</protein>
<proteinExistence type="predicted"/>
<reference evidence="2" key="1">
    <citation type="submission" date="2023-06" db="EMBL/GenBank/DDBJ databases">
        <authorList>
            <person name="Kurt Z."/>
        </authorList>
    </citation>
    <scope>NUCLEOTIDE SEQUENCE</scope>
</reference>
<feature type="transmembrane region" description="Helical" evidence="1">
    <location>
        <begin position="12"/>
        <end position="31"/>
    </location>
</feature>
<keyword evidence="1" id="KW-0812">Transmembrane</keyword>
<name>A0AA86PTY8_9EUKA</name>
<keyword evidence="1" id="KW-0472">Membrane</keyword>
<accession>A0AA86PTY8</accession>
<keyword evidence="1" id="KW-1133">Transmembrane helix</keyword>
<dbReference type="Proteomes" id="UP001642409">
    <property type="component" value="Unassembled WGS sequence"/>
</dbReference>
<comment type="caution">
    <text evidence="2">The sequence shown here is derived from an EMBL/GenBank/DDBJ whole genome shotgun (WGS) entry which is preliminary data.</text>
</comment>
<evidence type="ECO:0000313" key="3">
    <source>
        <dbReference type="EMBL" id="CAL6060479.1"/>
    </source>
</evidence>
<dbReference type="EMBL" id="CAXDID020000230">
    <property type="protein sequence ID" value="CAL6060479.1"/>
    <property type="molecule type" value="Genomic_DNA"/>
</dbReference>
<dbReference type="EMBL" id="CATOUU010000751">
    <property type="protein sequence ID" value="CAI9945796.1"/>
    <property type="molecule type" value="Genomic_DNA"/>
</dbReference>
<feature type="transmembrane region" description="Helical" evidence="1">
    <location>
        <begin position="43"/>
        <end position="64"/>
    </location>
</feature>
<reference evidence="3 4" key="2">
    <citation type="submission" date="2024-07" db="EMBL/GenBank/DDBJ databases">
        <authorList>
            <person name="Akdeniz Z."/>
        </authorList>
    </citation>
    <scope>NUCLEOTIDE SEQUENCE [LARGE SCALE GENOMIC DNA]</scope>
</reference>
<evidence type="ECO:0000256" key="1">
    <source>
        <dbReference type="SAM" id="Phobius"/>
    </source>
</evidence>
<evidence type="ECO:0000313" key="4">
    <source>
        <dbReference type="Proteomes" id="UP001642409"/>
    </source>
</evidence>